<feature type="non-terminal residue" evidence="2">
    <location>
        <position position="1"/>
    </location>
</feature>
<dbReference type="EMBL" id="JABFTP020000144">
    <property type="protein sequence ID" value="KAL3282620.1"/>
    <property type="molecule type" value="Genomic_DNA"/>
</dbReference>
<reference evidence="2 3" key="1">
    <citation type="journal article" date="2021" name="BMC Biol.">
        <title>Horizontally acquired antibacterial genes associated with adaptive radiation of ladybird beetles.</title>
        <authorList>
            <person name="Li H.S."/>
            <person name="Tang X.F."/>
            <person name="Huang Y.H."/>
            <person name="Xu Z.Y."/>
            <person name="Chen M.L."/>
            <person name="Du X.Y."/>
            <person name="Qiu B.Y."/>
            <person name="Chen P.T."/>
            <person name="Zhang W."/>
            <person name="Slipinski A."/>
            <person name="Escalona H.E."/>
            <person name="Waterhouse R.M."/>
            <person name="Zwick A."/>
            <person name="Pang H."/>
        </authorList>
    </citation>
    <scope>NUCLEOTIDE SEQUENCE [LARGE SCALE GENOMIC DNA]</scope>
    <source>
        <strain evidence="2">SYSU2018</strain>
    </source>
</reference>
<evidence type="ECO:0000256" key="1">
    <source>
        <dbReference type="SAM" id="MobiDB-lite"/>
    </source>
</evidence>
<gene>
    <name evidence="2" type="ORF">HHI36_005795</name>
</gene>
<feature type="compositionally biased region" description="Low complexity" evidence="1">
    <location>
        <begin position="72"/>
        <end position="87"/>
    </location>
</feature>
<dbReference type="Proteomes" id="UP001516400">
    <property type="component" value="Unassembled WGS sequence"/>
</dbReference>
<proteinExistence type="predicted"/>
<organism evidence="2 3">
    <name type="scientific">Cryptolaemus montrouzieri</name>
    <dbReference type="NCBI Taxonomy" id="559131"/>
    <lineage>
        <taxon>Eukaryota</taxon>
        <taxon>Metazoa</taxon>
        <taxon>Ecdysozoa</taxon>
        <taxon>Arthropoda</taxon>
        <taxon>Hexapoda</taxon>
        <taxon>Insecta</taxon>
        <taxon>Pterygota</taxon>
        <taxon>Neoptera</taxon>
        <taxon>Endopterygota</taxon>
        <taxon>Coleoptera</taxon>
        <taxon>Polyphaga</taxon>
        <taxon>Cucujiformia</taxon>
        <taxon>Coccinelloidea</taxon>
        <taxon>Coccinellidae</taxon>
        <taxon>Scymninae</taxon>
        <taxon>Scymnini</taxon>
        <taxon>Cryptolaemus</taxon>
    </lineage>
</organism>
<dbReference type="AlphaFoldDB" id="A0ABD2NWQ4"/>
<protein>
    <submittedName>
        <fullName evidence="2">Uncharacterized protein</fullName>
    </submittedName>
</protein>
<evidence type="ECO:0000313" key="2">
    <source>
        <dbReference type="EMBL" id="KAL3282620.1"/>
    </source>
</evidence>
<name>A0ABD2NWQ4_9CUCU</name>
<sequence length="98" mass="10760">EPTESSSFPLPPPCTCPYFGEKRDDKSPTPKPTEIKIIPSDKLIPSGRFLLDPNKSMAASPVISPIKRSLKVSPRSSGESSPSNVVVTWESSKKNHRR</sequence>
<evidence type="ECO:0000313" key="3">
    <source>
        <dbReference type="Proteomes" id="UP001516400"/>
    </source>
</evidence>
<feature type="region of interest" description="Disordered" evidence="1">
    <location>
        <begin position="69"/>
        <end position="98"/>
    </location>
</feature>
<keyword evidence="3" id="KW-1185">Reference proteome</keyword>
<comment type="caution">
    <text evidence="2">The sequence shown here is derived from an EMBL/GenBank/DDBJ whole genome shotgun (WGS) entry which is preliminary data.</text>
</comment>
<accession>A0ABD2NWQ4</accession>
<feature type="non-terminal residue" evidence="2">
    <location>
        <position position="98"/>
    </location>
</feature>